<evidence type="ECO:0000256" key="1">
    <source>
        <dbReference type="SAM" id="MobiDB-lite"/>
    </source>
</evidence>
<gene>
    <name evidence="3" type="ORF">EXU48_15800</name>
</gene>
<dbReference type="EMBL" id="SMNA01000007">
    <property type="protein sequence ID" value="TDE91607.1"/>
    <property type="molecule type" value="Genomic_DNA"/>
</dbReference>
<feature type="transmembrane region" description="Helical" evidence="2">
    <location>
        <begin position="53"/>
        <end position="74"/>
    </location>
</feature>
<reference evidence="3 4" key="1">
    <citation type="submission" date="2019-03" db="EMBL/GenBank/DDBJ databases">
        <title>Genomic features of bacteria from cold environments.</title>
        <authorList>
            <person name="Shen L."/>
        </authorList>
    </citation>
    <scope>NUCLEOTIDE SEQUENCE [LARGE SCALE GENOMIC DNA]</scope>
    <source>
        <strain evidence="4">T3246-1</strain>
    </source>
</reference>
<proteinExistence type="predicted"/>
<dbReference type="RefSeq" id="WP_133108641.1">
    <property type="nucleotide sequence ID" value="NZ_SMNA01000007.1"/>
</dbReference>
<keyword evidence="2" id="KW-0472">Membrane</keyword>
<evidence type="ECO:0000313" key="4">
    <source>
        <dbReference type="Proteomes" id="UP000504882"/>
    </source>
</evidence>
<keyword evidence="2" id="KW-1133">Transmembrane helix</keyword>
<feature type="region of interest" description="Disordered" evidence="1">
    <location>
        <begin position="329"/>
        <end position="423"/>
    </location>
</feature>
<evidence type="ECO:0000313" key="3">
    <source>
        <dbReference type="EMBL" id="TDE91607.1"/>
    </source>
</evidence>
<keyword evidence="2" id="KW-0812">Transmembrane</keyword>
<name>A0ABY2E0Z9_9MICO</name>
<keyword evidence="4" id="KW-1185">Reference proteome</keyword>
<accession>A0ABY2E0Z9</accession>
<feature type="compositionally biased region" description="Polar residues" evidence="1">
    <location>
        <begin position="368"/>
        <end position="379"/>
    </location>
</feature>
<comment type="caution">
    <text evidence="3">The sequence shown here is derived from an EMBL/GenBank/DDBJ whole genome shotgun (WGS) entry which is preliminary data.</text>
</comment>
<organism evidence="3 4">
    <name type="scientific">Occultella glacieicola</name>
    <dbReference type="NCBI Taxonomy" id="2518684"/>
    <lineage>
        <taxon>Bacteria</taxon>
        <taxon>Bacillati</taxon>
        <taxon>Actinomycetota</taxon>
        <taxon>Actinomycetes</taxon>
        <taxon>Micrococcales</taxon>
        <taxon>Ruaniaceae</taxon>
        <taxon>Occultella</taxon>
    </lineage>
</organism>
<protein>
    <submittedName>
        <fullName evidence="3">Uncharacterized protein</fullName>
    </submittedName>
</protein>
<sequence length="423" mass="42827">MNQGKGFRWRKYDGRARLVWKHILEPQGIPAMDADPATDAIGGVVVRWLRRGILALGTATAGVLIGAGIAVAAAGEQPETGSEVAGGLLDGPVGLVQEIAAPEDVGIEDVVSRASEPVLEVLEPLVAEVVEPVAEPVVAEVVEPVAEPVVAEVVEPVVAEVVEPVVAEVVEPVVAEVVEPVVAEVVEPVTAPILDEVAPVTDPVVDHVLAPVTQPVLDTASSVLTGMTAPVRAVVDPVLDPIREPVRHVLDLVGRAPGGVVVDVLDLSTPVVGAVIAPAPDASGPLAAAHDPADLNDAAAVRGLGPPAVGVLQMAAGSADLVPAPQLVGEFVGSSPPGDPPLVEPADTPRSADEPARAPLRQLGTAPGNDQTPLPTSAQPRPGEATSATSIDVQPRVGLVAIDGDDIGPRVSADPFDIPVSPG</sequence>
<evidence type="ECO:0000256" key="2">
    <source>
        <dbReference type="SAM" id="Phobius"/>
    </source>
</evidence>
<dbReference type="Proteomes" id="UP000504882">
    <property type="component" value="Unassembled WGS sequence"/>
</dbReference>